<accession>A0ABT1VXD7</accession>
<dbReference type="InterPro" id="IPR017946">
    <property type="entry name" value="PLC-like_Pdiesterase_TIM-brl"/>
</dbReference>
<dbReference type="InterPro" id="IPR030395">
    <property type="entry name" value="GP_PDE_dom"/>
</dbReference>
<dbReference type="PANTHER" id="PTHR46211">
    <property type="entry name" value="GLYCEROPHOSPHORYL DIESTER PHOSPHODIESTERASE"/>
    <property type="match status" value="1"/>
</dbReference>
<keyword evidence="3" id="KW-1185">Reference proteome</keyword>
<dbReference type="RefSeq" id="WP_422919738.1">
    <property type="nucleotide sequence ID" value="NZ_JAMZEJ010000005.1"/>
</dbReference>
<dbReference type="CDD" id="cd08566">
    <property type="entry name" value="GDPD_AtGDE_like"/>
    <property type="match status" value="1"/>
</dbReference>
<dbReference type="Gene3D" id="3.20.20.190">
    <property type="entry name" value="Phosphatidylinositol (PI) phosphodiesterase"/>
    <property type="match status" value="1"/>
</dbReference>
<gene>
    <name evidence="2" type="ORF">NFI88_09095</name>
</gene>
<evidence type="ECO:0000313" key="3">
    <source>
        <dbReference type="Proteomes" id="UP001524547"/>
    </source>
</evidence>
<evidence type="ECO:0000313" key="2">
    <source>
        <dbReference type="EMBL" id="MCQ8240991.1"/>
    </source>
</evidence>
<proteinExistence type="predicted"/>
<reference evidence="2 3" key="1">
    <citation type="submission" date="2022-06" db="EMBL/GenBank/DDBJ databases">
        <title>Rhizosaccharibacter gen. nov. sp. nov. KSS12, endophytic bacteria isolated from sugarcane.</title>
        <authorList>
            <person name="Pitiwittayakul N."/>
        </authorList>
    </citation>
    <scope>NUCLEOTIDE SEQUENCE [LARGE SCALE GENOMIC DNA]</scope>
    <source>
        <strain evidence="2 3">KSS12</strain>
    </source>
</reference>
<sequence length="284" mass="30228">MLAGLAAAAITPAIAARGAASADLVQRLKRPPIICAHRGGPRAGFAENALATLRATAAAGPFMLEIDLAFTRDGEVVLMHDAAVTRTTDGRGRLELLSAADVRGLHLRSGDGLLPDPPPTFDAVLKWARGDTAVLLMLDIKRVPPERVMAMVGRAGIADRVLLLTFDPDTAAAAFAARPEAMVSVLVHDPEDLARYRAMAHGHRMAAYVPRDLGNDLMRDVRHAGVPVVTDLLNSRDALVDTLDPHAVRRDPPTAADYAAMLRALPADIVVTNRPLAVQAALRR</sequence>
<name>A0ABT1VXD7_9PROT</name>
<dbReference type="Proteomes" id="UP001524547">
    <property type="component" value="Unassembled WGS sequence"/>
</dbReference>
<organism evidence="2 3">
    <name type="scientific">Rhizosaccharibacter radicis</name>
    <dbReference type="NCBI Taxonomy" id="2782605"/>
    <lineage>
        <taxon>Bacteria</taxon>
        <taxon>Pseudomonadati</taxon>
        <taxon>Pseudomonadota</taxon>
        <taxon>Alphaproteobacteria</taxon>
        <taxon>Acetobacterales</taxon>
        <taxon>Acetobacteraceae</taxon>
        <taxon>Rhizosaccharibacter</taxon>
    </lineage>
</organism>
<evidence type="ECO:0000259" key="1">
    <source>
        <dbReference type="PROSITE" id="PS51704"/>
    </source>
</evidence>
<protein>
    <submittedName>
        <fullName evidence="2">Glycerophosphodiester phosphodiesterase family protein</fullName>
    </submittedName>
</protein>
<feature type="domain" description="GP-PDE" evidence="1">
    <location>
        <begin position="32"/>
        <end position="282"/>
    </location>
</feature>
<dbReference type="Pfam" id="PF03009">
    <property type="entry name" value="GDPD"/>
    <property type="match status" value="1"/>
</dbReference>
<dbReference type="SUPFAM" id="SSF51695">
    <property type="entry name" value="PLC-like phosphodiesterases"/>
    <property type="match status" value="1"/>
</dbReference>
<dbReference type="EMBL" id="JAMZEJ010000005">
    <property type="protein sequence ID" value="MCQ8240991.1"/>
    <property type="molecule type" value="Genomic_DNA"/>
</dbReference>
<dbReference type="PANTHER" id="PTHR46211:SF1">
    <property type="entry name" value="GLYCEROPHOSPHODIESTER PHOSPHODIESTERASE, CYTOPLASMIC"/>
    <property type="match status" value="1"/>
</dbReference>
<comment type="caution">
    <text evidence="2">The sequence shown here is derived from an EMBL/GenBank/DDBJ whole genome shotgun (WGS) entry which is preliminary data.</text>
</comment>
<dbReference type="PROSITE" id="PS51704">
    <property type="entry name" value="GP_PDE"/>
    <property type="match status" value="1"/>
</dbReference>